<evidence type="ECO:0000256" key="4">
    <source>
        <dbReference type="ARBA" id="ARBA00022679"/>
    </source>
</evidence>
<reference evidence="7" key="2">
    <citation type="submission" date="2021-01" db="UniProtKB">
        <authorList>
            <consortium name="EnsemblMetazoa"/>
        </authorList>
    </citation>
    <scope>IDENTIFICATION</scope>
</reference>
<accession>A0A7M7NLT8</accession>
<dbReference type="PANTHER" id="PTHR11929">
    <property type="entry name" value="ALPHA- 1,3 -FUCOSYLTRANSFERASE"/>
    <property type="match status" value="1"/>
</dbReference>
<keyword evidence="4 5" id="KW-0808">Transferase</keyword>
<dbReference type="InterPro" id="IPR001503">
    <property type="entry name" value="Glyco_trans_10"/>
</dbReference>
<dbReference type="FunFam" id="3.40.50.11660:FF:000011">
    <property type="entry name" value="Uncharacterized protein"/>
    <property type="match status" value="1"/>
</dbReference>
<dbReference type="OMA" id="WHISLER"/>
<keyword evidence="5" id="KW-0472">Membrane</keyword>
<dbReference type="InParanoid" id="A0A7M7NLT8"/>
<keyword evidence="3 5" id="KW-0328">Glycosyltransferase</keyword>
<dbReference type="GO" id="GO:0046920">
    <property type="term" value="F:alpha-(1-&gt;3)-fucosyltransferase activity"/>
    <property type="evidence" value="ECO:0000318"/>
    <property type="project" value="GO_Central"/>
</dbReference>
<dbReference type="EC" id="2.4.1.-" evidence="5"/>
<keyword evidence="5" id="KW-0812">Transmembrane</keyword>
<name>A0A7M7NLT8_STRPU</name>
<organism evidence="7 8">
    <name type="scientific">Strongylocentrotus purpuratus</name>
    <name type="common">Purple sea urchin</name>
    <dbReference type="NCBI Taxonomy" id="7668"/>
    <lineage>
        <taxon>Eukaryota</taxon>
        <taxon>Metazoa</taxon>
        <taxon>Echinodermata</taxon>
        <taxon>Eleutherozoa</taxon>
        <taxon>Echinozoa</taxon>
        <taxon>Echinoidea</taxon>
        <taxon>Euechinoidea</taxon>
        <taxon>Echinacea</taxon>
        <taxon>Camarodonta</taxon>
        <taxon>Echinidea</taxon>
        <taxon>Strongylocentrotidae</taxon>
        <taxon>Strongylocentrotus</taxon>
    </lineage>
</organism>
<comment type="subcellular location">
    <subcellularLocation>
        <location evidence="5">Golgi apparatus</location>
        <location evidence="5">Golgi stack membrane</location>
        <topology evidence="5">Single-pass type II membrane protein</topology>
    </subcellularLocation>
</comment>
<dbReference type="GeneID" id="100890159"/>
<evidence type="ECO:0000259" key="6">
    <source>
        <dbReference type="Pfam" id="PF00852"/>
    </source>
</evidence>
<dbReference type="PANTHER" id="PTHR11929:SF145">
    <property type="entry name" value="ALPHA-(1,3)-FUCOSYLTRANSFERASE FUT-1"/>
    <property type="match status" value="1"/>
</dbReference>
<dbReference type="Proteomes" id="UP000007110">
    <property type="component" value="Unassembled WGS sequence"/>
</dbReference>
<comment type="pathway">
    <text evidence="1">Protein modification; protein glycosylation.</text>
</comment>
<comment type="similarity">
    <text evidence="2 5">Belongs to the glycosyltransferase 10 family.</text>
</comment>
<dbReference type="KEGG" id="spu:100890159"/>
<dbReference type="AlphaFoldDB" id="A0A7M7NLT8"/>
<sequence length="353" mass="41097">MIKQRMIYPPVTFCQNRMCQKVHIWGSDREMRHIPELQEYMDIFKKSNLPLGATDLDCVSEGYDCDIVLTMGGNVDYLEGKDAVVFGLVPTEFRGEGTEQFKKLLGLRPAPGQTWIYYSTEPPLRVLRWTRDLDLMRLKYHVLMTYDLDSEIVVPFGYYRPFETTGVNASSNRALETAHLQDPLSGKEGMIAWMASNCKAFWPRTEFISQMRDVLPLDDYGRCGRKECLPIRSDECNKLMARYKFYFAIPNSECKDYITEKFWLQSLSYGTVPVVVGSRKESYQAVAPPNSYIHFSDFKSIDELVDYLNRLDKDDEAYRRFYDWRSQGEVVLTFPTRPTIFCKALPISMRNEM</sequence>
<evidence type="ECO:0000256" key="2">
    <source>
        <dbReference type="ARBA" id="ARBA00008919"/>
    </source>
</evidence>
<dbReference type="Gene3D" id="3.40.50.11660">
    <property type="entry name" value="Glycosyl transferase family 10, C-terminal domain"/>
    <property type="match status" value="1"/>
</dbReference>
<evidence type="ECO:0000313" key="7">
    <source>
        <dbReference type="EnsemblMetazoa" id="XP_030838192"/>
    </source>
</evidence>
<dbReference type="InterPro" id="IPR038577">
    <property type="entry name" value="GT10-like_C_sf"/>
</dbReference>
<evidence type="ECO:0000313" key="8">
    <source>
        <dbReference type="Proteomes" id="UP000007110"/>
    </source>
</evidence>
<dbReference type="SUPFAM" id="SSF53756">
    <property type="entry name" value="UDP-Glycosyltransferase/glycogen phosphorylase"/>
    <property type="match status" value="1"/>
</dbReference>
<dbReference type="GO" id="GO:0032580">
    <property type="term" value="C:Golgi cisterna membrane"/>
    <property type="evidence" value="ECO:0007669"/>
    <property type="project" value="UniProtKB-SubCell"/>
</dbReference>
<dbReference type="UniPathway" id="UPA00378"/>
<dbReference type="EnsemblMetazoa" id="XM_030982332">
    <property type="protein sequence ID" value="XP_030838192"/>
    <property type="gene ID" value="LOC100890159"/>
</dbReference>
<evidence type="ECO:0000256" key="5">
    <source>
        <dbReference type="RuleBase" id="RU003832"/>
    </source>
</evidence>
<keyword evidence="5" id="KW-0333">Golgi apparatus</keyword>
<evidence type="ECO:0000256" key="1">
    <source>
        <dbReference type="ARBA" id="ARBA00004922"/>
    </source>
</evidence>
<dbReference type="InterPro" id="IPR055270">
    <property type="entry name" value="Glyco_tran_10_C"/>
</dbReference>
<proteinExistence type="inferred from homology"/>
<feature type="domain" description="Fucosyltransferase C-terminal" evidence="6">
    <location>
        <begin position="185"/>
        <end position="344"/>
    </location>
</feature>
<dbReference type="RefSeq" id="XP_030838192.1">
    <property type="nucleotide sequence ID" value="XM_030982332.1"/>
</dbReference>
<dbReference type="Pfam" id="PF00852">
    <property type="entry name" value="Glyco_transf_10"/>
    <property type="match status" value="1"/>
</dbReference>
<dbReference type="OrthoDB" id="427096at2759"/>
<evidence type="ECO:0000256" key="3">
    <source>
        <dbReference type="ARBA" id="ARBA00022676"/>
    </source>
</evidence>
<keyword evidence="8" id="KW-1185">Reference proteome</keyword>
<protein>
    <recommendedName>
        <fullName evidence="5">Fucosyltransferase</fullName>
        <ecNumber evidence="5">2.4.1.-</ecNumber>
    </recommendedName>
</protein>
<reference evidence="8" key="1">
    <citation type="submission" date="2015-02" db="EMBL/GenBank/DDBJ databases">
        <title>Genome sequencing for Strongylocentrotus purpuratus.</title>
        <authorList>
            <person name="Murali S."/>
            <person name="Liu Y."/>
            <person name="Vee V."/>
            <person name="English A."/>
            <person name="Wang M."/>
            <person name="Skinner E."/>
            <person name="Han Y."/>
            <person name="Muzny D.M."/>
            <person name="Worley K.C."/>
            <person name="Gibbs R.A."/>
        </authorList>
    </citation>
    <scope>NUCLEOTIDE SEQUENCE</scope>
</reference>